<name>A0ABV9L4G1_9BACT</name>
<dbReference type="InterPro" id="IPR055396">
    <property type="entry name" value="DUF7088"/>
</dbReference>
<evidence type="ECO:0000259" key="8">
    <source>
        <dbReference type="Pfam" id="PF23357"/>
    </source>
</evidence>
<reference evidence="10" key="1">
    <citation type="journal article" date="2019" name="Int. J. Syst. Evol. Microbiol.">
        <title>The Global Catalogue of Microorganisms (GCM) 10K type strain sequencing project: providing services to taxonomists for standard genome sequencing and annotation.</title>
        <authorList>
            <consortium name="The Broad Institute Genomics Platform"/>
            <consortium name="The Broad Institute Genome Sequencing Center for Infectious Disease"/>
            <person name="Wu L."/>
            <person name="Ma J."/>
        </authorList>
    </citation>
    <scope>NUCLEOTIDE SEQUENCE [LARGE SCALE GENOMIC DNA]</scope>
    <source>
        <strain evidence="10">CCUG 66188</strain>
    </source>
</reference>
<keyword evidence="10" id="KW-1185">Reference proteome</keyword>
<feature type="transmembrane region" description="Helical" evidence="6">
    <location>
        <begin position="12"/>
        <end position="36"/>
    </location>
</feature>
<feature type="transmembrane region" description="Helical" evidence="6">
    <location>
        <begin position="56"/>
        <end position="74"/>
    </location>
</feature>
<dbReference type="PANTHER" id="PTHR30294">
    <property type="entry name" value="MEMBRANE COMPONENT OF ABC TRANSPORTER YHHJ-RELATED"/>
    <property type="match status" value="1"/>
</dbReference>
<feature type="transmembrane region" description="Helical" evidence="6">
    <location>
        <begin position="95"/>
        <end position="117"/>
    </location>
</feature>
<evidence type="ECO:0000256" key="5">
    <source>
        <dbReference type="ARBA" id="ARBA00023136"/>
    </source>
</evidence>
<gene>
    <name evidence="9" type="primary">gldG</name>
    <name evidence="9" type="ORF">ACFO6W_24955</name>
</gene>
<dbReference type="Pfam" id="PF12679">
    <property type="entry name" value="ABC2_membrane_2"/>
    <property type="match status" value="1"/>
</dbReference>
<proteinExistence type="predicted"/>
<evidence type="ECO:0000256" key="4">
    <source>
        <dbReference type="ARBA" id="ARBA00022989"/>
    </source>
</evidence>
<feature type="transmembrane region" description="Helical" evidence="6">
    <location>
        <begin position="768"/>
        <end position="790"/>
    </location>
</feature>
<dbReference type="EMBL" id="JBHSGN010000164">
    <property type="protein sequence ID" value="MFC4676934.1"/>
    <property type="molecule type" value="Genomic_DNA"/>
</dbReference>
<evidence type="ECO:0000313" key="9">
    <source>
        <dbReference type="EMBL" id="MFC4676934.1"/>
    </source>
</evidence>
<accession>A0ABV9L4G1</accession>
<keyword evidence="4 6" id="KW-1133">Transmembrane helix</keyword>
<feature type="transmembrane region" description="Helical" evidence="6">
    <location>
        <begin position="165"/>
        <end position="182"/>
    </location>
</feature>
<keyword evidence="3 6" id="KW-0812">Transmembrane</keyword>
<evidence type="ECO:0000256" key="1">
    <source>
        <dbReference type="ARBA" id="ARBA00004651"/>
    </source>
</evidence>
<dbReference type="Proteomes" id="UP001596023">
    <property type="component" value="Unassembled WGS sequence"/>
</dbReference>
<keyword evidence="2" id="KW-1003">Cell membrane</keyword>
<dbReference type="Pfam" id="PF23357">
    <property type="entry name" value="DUF7088"/>
    <property type="match status" value="1"/>
</dbReference>
<comment type="subcellular location">
    <subcellularLocation>
        <location evidence="1">Cell membrane</location>
        <topology evidence="1">Multi-pass membrane protein</topology>
    </subcellularLocation>
</comment>
<evidence type="ECO:0000313" key="10">
    <source>
        <dbReference type="Proteomes" id="UP001596023"/>
    </source>
</evidence>
<evidence type="ECO:0000256" key="6">
    <source>
        <dbReference type="SAM" id="Phobius"/>
    </source>
</evidence>
<dbReference type="InterPro" id="IPR019863">
    <property type="entry name" value="Motility-assoc_ABC-rel_GldG"/>
</dbReference>
<dbReference type="InterPro" id="IPR019196">
    <property type="entry name" value="ABC_transp_unknown"/>
</dbReference>
<dbReference type="NCBIfam" id="TIGR03521">
    <property type="entry name" value="GldG"/>
    <property type="match status" value="1"/>
</dbReference>
<comment type="caution">
    <text evidence="9">The sequence shown here is derived from an EMBL/GenBank/DDBJ whole genome shotgun (WGS) entry which is preliminary data.</text>
</comment>
<sequence length="797" mass="89028">MKALVLRELKSVFCSAAGAFYALAFLLTAGVMLWAFSGRYNLIDGGYVDLNRFFGLAPVLFAVLIPALTMRLFSEEKKNKTLDILKARPVKASEIYFSKFLAAVVFVLVTLLPTAVYACSLYQLANPVGNIDLDSIMASYISLVLIASVFISIGLFGSVITKNQVVALIVSVFLCLFSFYGFDMLSGFFLSGKIQASVASFGLSGHYNLMQRGAIEIKDLAVVINYLVVFVLLAVLYLKQNKPRLLIALASAVLILNIVFFFAPNSRLDFTADKRYTLSDYSKDILERVGDGSLLKVDVYLTGDLNYGFQRLKDATSDLLSDFNRFADDNIHIRYINPYESGKSMEDTFESFSTKGMTGVMLNEVDREGKASRKMIYPYAQITNGRDTLIVSLLKNMAGNTAEENLNASVESLEFEFTDAIRLLNRENPKTIAFIEGHDELPRTYVYDAEELLSKYYSVDRGEIGNNTGILDGFAAVIIAGPLSEYTEAEKYIIDQYIMNGGKVLWLVDGVYYSHKDLATTGQSATMKNNVNLDDLLFTYGVRINPDLIQDRQCVSTYLMTDEKIQAGTLLPSFFQPLLIPSPDHPVTKNVRDVKAGFASSVDVVNNSPAVKKTILLTSSANAHLMQVPEIIDFDVERVQDIPDYFNQPFVPVAVSLEGTFASAFTNRLIPDSIEGGDKTIGRSKETKMIIVSSSDIISNEVQGQGQNSRVLPMGYDRISQQQYGNRDFIVNAVNWLTDEDGLMALRTKRQRLYLLNKKEAFDNRDRYMVLNIGFPILFMTLLMGGTFIYRKRKYEK</sequence>
<organism evidence="9 10">
    <name type="scientific">Dysgonomonas termitidis</name>
    <dbReference type="NCBI Taxonomy" id="1516126"/>
    <lineage>
        <taxon>Bacteria</taxon>
        <taxon>Pseudomonadati</taxon>
        <taxon>Bacteroidota</taxon>
        <taxon>Bacteroidia</taxon>
        <taxon>Bacteroidales</taxon>
        <taxon>Dysgonomonadaceae</taxon>
        <taxon>Dysgonomonas</taxon>
    </lineage>
</organism>
<evidence type="ECO:0000256" key="3">
    <source>
        <dbReference type="ARBA" id="ARBA00022692"/>
    </source>
</evidence>
<dbReference type="Pfam" id="PF09822">
    <property type="entry name" value="ABC_transp_aux"/>
    <property type="match status" value="1"/>
</dbReference>
<dbReference type="RefSeq" id="WP_380001637.1">
    <property type="nucleotide sequence ID" value="NZ_JBHSGN010000164.1"/>
</dbReference>
<evidence type="ECO:0000256" key="2">
    <source>
        <dbReference type="ARBA" id="ARBA00022475"/>
    </source>
</evidence>
<feature type="domain" description="ABC-type uncharacterised transport system" evidence="7">
    <location>
        <begin position="430"/>
        <end position="733"/>
    </location>
</feature>
<dbReference type="InterPro" id="IPR051449">
    <property type="entry name" value="ABC-2_transporter_component"/>
</dbReference>
<protein>
    <submittedName>
        <fullName evidence="9">Gliding motility-associated ABC transporter substrate-binding protein GldG</fullName>
    </submittedName>
</protein>
<feature type="transmembrane region" description="Helical" evidence="6">
    <location>
        <begin position="137"/>
        <end position="158"/>
    </location>
</feature>
<keyword evidence="5 6" id="KW-0472">Membrane</keyword>
<feature type="transmembrane region" description="Helical" evidence="6">
    <location>
        <begin position="245"/>
        <end position="263"/>
    </location>
</feature>
<dbReference type="PANTHER" id="PTHR30294:SF29">
    <property type="entry name" value="MULTIDRUG ABC TRANSPORTER PERMEASE YBHS-RELATED"/>
    <property type="match status" value="1"/>
</dbReference>
<feature type="transmembrane region" description="Helical" evidence="6">
    <location>
        <begin position="220"/>
        <end position="238"/>
    </location>
</feature>
<evidence type="ECO:0000259" key="7">
    <source>
        <dbReference type="Pfam" id="PF09822"/>
    </source>
</evidence>
<feature type="domain" description="DUF7088" evidence="8">
    <location>
        <begin position="272"/>
        <end position="383"/>
    </location>
</feature>